<reference evidence="3" key="1">
    <citation type="submission" date="2016-10" db="EMBL/GenBank/DDBJ databases">
        <authorList>
            <person name="Varghese N."/>
            <person name="Submissions S."/>
        </authorList>
    </citation>
    <scope>NUCLEOTIDE SEQUENCE [LARGE SCALE GENOMIC DNA]</scope>
    <source>
        <strain evidence="3">LMG 26416</strain>
    </source>
</reference>
<evidence type="ECO:0000256" key="1">
    <source>
        <dbReference type="SAM" id="MobiDB-lite"/>
    </source>
</evidence>
<evidence type="ECO:0000313" key="3">
    <source>
        <dbReference type="Proteomes" id="UP000199120"/>
    </source>
</evidence>
<name>A0A1H7VT92_9BURK</name>
<sequence length="322" mass="35871">MDSAAYPQTRRHPHRMSFPETLTVKEDRRHRKARTDQASVLLKMLTIRTHPRLATLSQFTVIRAFQRSDHEFAPEKAHRSTTTPYCSIPKILTLTDRDTSNEGCEKCVAMAPQKLTSSLAHQAGAHRGTSSQAEHPAWLLLQTLTSTPKRAQTGRISSRNPEEAHPQPAFFPVLAHLMLKTTAQPGPKRPCSTFPYPLTTENQLDRWTFPLRSAVRRRSPRKRSPVVSSSKTAGPEPAHVLSRSGSPRSPNPITETSRSASPSILQSFTLSAGKPCWIRLSRGVNVFNQYQGCLLLLLSTPRPASFPEDKASRRHRAGTALP</sequence>
<feature type="compositionally biased region" description="Basic residues" evidence="1">
    <location>
        <begin position="214"/>
        <end position="224"/>
    </location>
</feature>
<dbReference type="AlphaFoldDB" id="A0A1H7VT92"/>
<gene>
    <name evidence="2" type="ORF">SAMN05192542_12749</name>
</gene>
<keyword evidence="3" id="KW-1185">Reference proteome</keyword>
<accession>A0A1H7VT92</accession>
<protein>
    <submittedName>
        <fullName evidence="2">Uncharacterized protein</fullName>
    </submittedName>
</protein>
<feature type="region of interest" description="Disordered" evidence="1">
    <location>
        <begin position="211"/>
        <end position="260"/>
    </location>
</feature>
<organism evidence="2 3">
    <name type="scientific">Paraburkholderia caballeronis</name>
    <dbReference type="NCBI Taxonomy" id="416943"/>
    <lineage>
        <taxon>Bacteria</taxon>
        <taxon>Pseudomonadati</taxon>
        <taxon>Pseudomonadota</taxon>
        <taxon>Betaproteobacteria</taxon>
        <taxon>Burkholderiales</taxon>
        <taxon>Burkholderiaceae</taxon>
        <taxon>Paraburkholderia</taxon>
    </lineage>
</organism>
<evidence type="ECO:0000313" key="2">
    <source>
        <dbReference type="EMBL" id="SEM12380.1"/>
    </source>
</evidence>
<dbReference type="EMBL" id="FOAJ01000027">
    <property type="protein sequence ID" value="SEM12380.1"/>
    <property type="molecule type" value="Genomic_DNA"/>
</dbReference>
<proteinExistence type="predicted"/>
<dbReference type="Proteomes" id="UP000199120">
    <property type="component" value="Unassembled WGS sequence"/>
</dbReference>
<feature type="compositionally biased region" description="Polar residues" evidence="1">
    <location>
        <begin position="243"/>
        <end position="260"/>
    </location>
</feature>